<dbReference type="Proteomes" id="UP000638353">
    <property type="component" value="Unassembled WGS sequence"/>
</dbReference>
<sequence>MCTEPTRAAEEARDELRDALAGVGVQLPSLGLDAASLAGSQPRPLLELGRCNLDTARALAAALRK</sequence>
<accession>A0A919C8J8</accession>
<protein>
    <submittedName>
        <fullName evidence="1">Uncharacterized protein</fullName>
    </submittedName>
</protein>
<name>A0A919C8J8_9ACTN</name>
<dbReference type="AlphaFoldDB" id="A0A919C8J8"/>
<dbReference type="EMBL" id="BMVC01000002">
    <property type="protein sequence ID" value="GHC83202.1"/>
    <property type="molecule type" value="Genomic_DNA"/>
</dbReference>
<dbReference type="RefSeq" id="WP_189822401.1">
    <property type="nucleotide sequence ID" value="NZ_BMVC01000002.1"/>
</dbReference>
<evidence type="ECO:0000313" key="1">
    <source>
        <dbReference type="EMBL" id="GHC83202.1"/>
    </source>
</evidence>
<evidence type="ECO:0000313" key="2">
    <source>
        <dbReference type="Proteomes" id="UP000638353"/>
    </source>
</evidence>
<organism evidence="1 2">
    <name type="scientific">Streptomyces finlayi</name>
    <dbReference type="NCBI Taxonomy" id="67296"/>
    <lineage>
        <taxon>Bacteria</taxon>
        <taxon>Bacillati</taxon>
        <taxon>Actinomycetota</taxon>
        <taxon>Actinomycetes</taxon>
        <taxon>Kitasatosporales</taxon>
        <taxon>Streptomycetaceae</taxon>
        <taxon>Streptomyces</taxon>
    </lineage>
</organism>
<proteinExistence type="predicted"/>
<gene>
    <name evidence="1" type="ORF">GCM10010334_12070</name>
</gene>
<reference evidence="1" key="1">
    <citation type="journal article" date="2014" name="Int. J. Syst. Evol. Microbiol.">
        <title>Complete genome sequence of Corynebacterium casei LMG S-19264T (=DSM 44701T), isolated from a smear-ripened cheese.</title>
        <authorList>
            <consortium name="US DOE Joint Genome Institute (JGI-PGF)"/>
            <person name="Walter F."/>
            <person name="Albersmeier A."/>
            <person name="Kalinowski J."/>
            <person name="Ruckert C."/>
        </authorList>
    </citation>
    <scope>NUCLEOTIDE SEQUENCE</scope>
    <source>
        <strain evidence="1">JCM 4637</strain>
    </source>
</reference>
<comment type="caution">
    <text evidence="1">The sequence shown here is derived from an EMBL/GenBank/DDBJ whole genome shotgun (WGS) entry which is preliminary data.</text>
</comment>
<reference evidence="1" key="2">
    <citation type="submission" date="2020-09" db="EMBL/GenBank/DDBJ databases">
        <authorList>
            <person name="Sun Q."/>
            <person name="Ohkuma M."/>
        </authorList>
    </citation>
    <scope>NUCLEOTIDE SEQUENCE</scope>
    <source>
        <strain evidence="1">JCM 4637</strain>
    </source>
</reference>